<dbReference type="GO" id="GO:0000422">
    <property type="term" value="P:autophagy of mitochondrion"/>
    <property type="evidence" value="ECO:0007669"/>
    <property type="project" value="TreeGrafter"/>
</dbReference>
<evidence type="ECO:0000256" key="4">
    <source>
        <dbReference type="ARBA" id="ARBA00022448"/>
    </source>
</evidence>
<keyword evidence="8" id="KW-0445">Lipid transport</keyword>
<keyword evidence="6" id="KW-1133">Transmembrane helix</keyword>
<evidence type="ECO:0000256" key="9">
    <source>
        <dbReference type="ARBA" id="ARBA00023136"/>
    </source>
</evidence>
<keyword evidence="11" id="KW-1185">Reference proteome</keyword>
<gene>
    <name evidence="10" type="ORF">SSX86_026812</name>
</gene>
<keyword evidence="4" id="KW-0813">Transport</keyword>
<protein>
    <recommendedName>
        <fullName evidence="3">Autophagy-related protein 9</fullName>
    </recommendedName>
</protein>
<evidence type="ECO:0000256" key="6">
    <source>
        <dbReference type="ARBA" id="ARBA00022989"/>
    </source>
</evidence>
<keyword evidence="9" id="KW-0472">Membrane</keyword>
<keyword evidence="5" id="KW-0812">Transmembrane</keyword>
<dbReference type="Proteomes" id="UP001408789">
    <property type="component" value="Unassembled WGS sequence"/>
</dbReference>
<evidence type="ECO:0000256" key="2">
    <source>
        <dbReference type="ARBA" id="ARBA00006185"/>
    </source>
</evidence>
<dbReference type="GO" id="GO:0005776">
    <property type="term" value="C:autophagosome"/>
    <property type="evidence" value="ECO:0007669"/>
    <property type="project" value="TreeGrafter"/>
</dbReference>
<comment type="subcellular location">
    <subcellularLocation>
        <location evidence="1">Preautophagosomal structure membrane</location>
        <topology evidence="1">Multi-pass membrane protein</topology>
    </subcellularLocation>
</comment>
<evidence type="ECO:0000256" key="5">
    <source>
        <dbReference type="ARBA" id="ARBA00022692"/>
    </source>
</evidence>
<evidence type="ECO:0000256" key="8">
    <source>
        <dbReference type="ARBA" id="ARBA00023055"/>
    </source>
</evidence>
<organism evidence="10 11">
    <name type="scientific">Deinandra increscens subsp. villosa</name>
    <dbReference type="NCBI Taxonomy" id="3103831"/>
    <lineage>
        <taxon>Eukaryota</taxon>
        <taxon>Viridiplantae</taxon>
        <taxon>Streptophyta</taxon>
        <taxon>Embryophyta</taxon>
        <taxon>Tracheophyta</taxon>
        <taxon>Spermatophyta</taxon>
        <taxon>Magnoliopsida</taxon>
        <taxon>eudicotyledons</taxon>
        <taxon>Gunneridae</taxon>
        <taxon>Pentapetalae</taxon>
        <taxon>asterids</taxon>
        <taxon>campanulids</taxon>
        <taxon>Asterales</taxon>
        <taxon>Asteraceae</taxon>
        <taxon>Asteroideae</taxon>
        <taxon>Heliantheae alliance</taxon>
        <taxon>Madieae</taxon>
        <taxon>Madiinae</taxon>
        <taxon>Deinandra</taxon>
    </lineage>
</organism>
<evidence type="ECO:0000256" key="1">
    <source>
        <dbReference type="ARBA" id="ARBA00004511"/>
    </source>
</evidence>
<name>A0AAP0CKB3_9ASTR</name>
<dbReference type="GO" id="GO:0034045">
    <property type="term" value="C:phagophore assembly site membrane"/>
    <property type="evidence" value="ECO:0007669"/>
    <property type="project" value="UniProtKB-SubCell"/>
</dbReference>
<comment type="similarity">
    <text evidence="2">Belongs to the ATG9 family.</text>
</comment>
<proteinExistence type="inferred from homology"/>
<dbReference type="GO" id="GO:0006869">
    <property type="term" value="P:lipid transport"/>
    <property type="evidence" value="ECO:0007669"/>
    <property type="project" value="UniProtKB-KW"/>
</dbReference>
<dbReference type="AlphaFoldDB" id="A0AAP0CKB3"/>
<sequence>MESNFCQHSRNFRSKEAQNIMQEWLVNLDHKDYPYILDWYYTSHHHQHGPQDIETGLIDVEDEALTNTWAPPDVSNRHHFDDNRHPCFEDRISSNLEASASRTTVIQHHEFKNPSQAAQSHWWARKGDLSVARTGVGPEASFLEPPNFHQNGCYGHRDNLSEGSSQEQDQRFGWDVKEQDFNLLFDDIYDAHSQSPPRTSF</sequence>
<comment type="caution">
    <text evidence="10">The sequence shown here is derived from an EMBL/GenBank/DDBJ whole genome shotgun (WGS) entry which is preliminary data.</text>
</comment>
<dbReference type="GO" id="GO:0061709">
    <property type="term" value="P:reticulophagy"/>
    <property type="evidence" value="ECO:0007669"/>
    <property type="project" value="TreeGrafter"/>
</dbReference>
<dbReference type="PANTHER" id="PTHR13038:SF10">
    <property type="entry name" value="AUTOPHAGY-RELATED PROTEIN 9"/>
    <property type="match status" value="1"/>
</dbReference>
<dbReference type="GO" id="GO:0034497">
    <property type="term" value="P:protein localization to phagophore assembly site"/>
    <property type="evidence" value="ECO:0007669"/>
    <property type="project" value="TreeGrafter"/>
</dbReference>
<accession>A0AAP0CKB3</accession>
<reference evidence="10 11" key="1">
    <citation type="submission" date="2024-04" db="EMBL/GenBank/DDBJ databases">
        <title>The reference genome of an endangered Asteraceae, Deinandra increscens subsp. villosa, native to the Central Coast of California.</title>
        <authorList>
            <person name="Guilliams M."/>
            <person name="Hasenstab-Lehman K."/>
            <person name="Meyer R."/>
            <person name="Mcevoy S."/>
        </authorList>
    </citation>
    <scope>NUCLEOTIDE SEQUENCE [LARGE SCALE GENOMIC DNA]</scope>
    <source>
        <tissue evidence="10">Leaf</tissue>
    </source>
</reference>
<evidence type="ECO:0000256" key="3">
    <source>
        <dbReference type="ARBA" id="ARBA00018074"/>
    </source>
</evidence>
<dbReference type="GO" id="GO:0034727">
    <property type="term" value="P:piecemeal microautophagy of the nucleus"/>
    <property type="evidence" value="ECO:0007669"/>
    <property type="project" value="TreeGrafter"/>
</dbReference>
<dbReference type="PANTHER" id="PTHR13038">
    <property type="entry name" value="APG9 AUTOPHAGY 9"/>
    <property type="match status" value="1"/>
</dbReference>
<keyword evidence="7" id="KW-0072">Autophagy</keyword>
<evidence type="ECO:0000313" key="11">
    <source>
        <dbReference type="Proteomes" id="UP001408789"/>
    </source>
</evidence>
<evidence type="ECO:0000256" key="7">
    <source>
        <dbReference type="ARBA" id="ARBA00023006"/>
    </source>
</evidence>
<dbReference type="EMBL" id="JBCNJP010000025">
    <property type="protein sequence ID" value="KAK9055727.1"/>
    <property type="molecule type" value="Genomic_DNA"/>
</dbReference>
<evidence type="ECO:0000313" key="10">
    <source>
        <dbReference type="EMBL" id="KAK9055727.1"/>
    </source>
</evidence>
<dbReference type="InterPro" id="IPR007241">
    <property type="entry name" value="Autophagy-rel_prot_9"/>
</dbReference>